<dbReference type="RefSeq" id="WP_190388204.1">
    <property type="nucleotide sequence ID" value="NZ_JACJTM010000073.1"/>
</dbReference>
<organism evidence="1 2">
    <name type="scientific">Aphanizomenon flos-aquae FACHB-1249</name>
    <dbReference type="NCBI Taxonomy" id="2692889"/>
    <lineage>
        <taxon>Bacteria</taxon>
        <taxon>Bacillati</taxon>
        <taxon>Cyanobacteriota</taxon>
        <taxon>Cyanophyceae</taxon>
        <taxon>Nostocales</taxon>
        <taxon>Aphanizomenonaceae</taxon>
        <taxon>Aphanizomenon</taxon>
    </lineage>
</organism>
<dbReference type="Pfam" id="PF14424">
    <property type="entry name" value="Toxin-deaminase"/>
    <property type="match status" value="1"/>
</dbReference>
<name>A0ABR8IVE4_APHFL</name>
<accession>A0ABR8IVE4</accession>
<comment type="caution">
    <text evidence="1">The sequence shown here is derived from an EMBL/GenBank/DDBJ whole genome shotgun (WGS) entry which is preliminary data.</text>
</comment>
<keyword evidence="2" id="KW-1185">Reference proteome</keyword>
<dbReference type="EMBL" id="JACJTM010000073">
    <property type="protein sequence ID" value="MBD2687343.1"/>
    <property type="molecule type" value="Genomic_DNA"/>
</dbReference>
<reference evidence="1 2" key="1">
    <citation type="journal article" date="2020" name="ISME J.">
        <title>Comparative genomics reveals insights into cyanobacterial evolution and habitat adaptation.</title>
        <authorList>
            <person name="Chen M.Y."/>
            <person name="Teng W.K."/>
            <person name="Zhao L."/>
            <person name="Hu C.X."/>
            <person name="Zhou Y.K."/>
            <person name="Han B.P."/>
            <person name="Song L.R."/>
            <person name="Shu W.S."/>
        </authorList>
    </citation>
    <scope>NUCLEOTIDE SEQUENCE [LARGE SCALE GENOMIC DNA]</scope>
    <source>
        <strain evidence="1 2">FACHB-1249</strain>
    </source>
</reference>
<protein>
    <recommendedName>
        <fullName evidence="3">Deaminase</fullName>
    </recommendedName>
</protein>
<gene>
    <name evidence="1" type="ORF">H6G43_19510</name>
</gene>
<proteinExistence type="predicted"/>
<dbReference type="GeneID" id="86951635"/>
<evidence type="ECO:0000313" key="1">
    <source>
        <dbReference type="EMBL" id="MBD2687343.1"/>
    </source>
</evidence>
<sequence>MPAPDRSVAIARVWVDETFSELFAFSGKLLREGAVGLPNQPMFQAFDVGGHRRDLDSEYKILEAIAEKYTNTREVKGKIELFTEREPCDSCEYVMKQFRQTFPNIQLNVYRGNIA</sequence>
<evidence type="ECO:0008006" key="3">
    <source>
        <dbReference type="Google" id="ProtNLM"/>
    </source>
</evidence>
<dbReference type="Proteomes" id="UP000660270">
    <property type="component" value="Unassembled WGS sequence"/>
</dbReference>
<evidence type="ECO:0000313" key="2">
    <source>
        <dbReference type="Proteomes" id="UP000660270"/>
    </source>
</evidence>
<dbReference type="InterPro" id="IPR032721">
    <property type="entry name" value="Toxin-deaminase"/>
</dbReference>